<evidence type="ECO:0000313" key="1">
    <source>
        <dbReference type="EMBL" id="EKO13798.1"/>
    </source>
</evidence>
<sequence>MKRTGPTIFLFHKKILSSNSERKNSMLTVKLRRLLNSIDFFVDSYELGLSKNFLKV</sequence>
<name>A0A0E2AZ79_9LEPT</name>
<evidence type="ECO:0000313" key="2">
    <source>
        <dbReference type="Proteomes" id="UP000006253"/>
    </source>
</evidence>
<organism evidence="1 2">
    <name type="scientific">Leptospira kirschneri str. H1</name>
    <dbReference type="NCBI Taxonomy" id="1049966"/>
    <lineage>
        <taxon>Bacteria</taxon>
        <taxon>Pseudomonadati</taxon>
        <taxon>Spirochaetota</taxon>
        <taxon>Spirochaetia</taxon>
        <taxon>Leptospirales</taxon>
        <taxon>Leptospiraceae</taxon>
        <taxon>Leptospira</taxon>
    </lineage>
</organism>
<protein>
    <submittedName>
        <fullName evidence="1">Uncharacterized protein</fullName>
    </submittedName>
</protein>
<accession>A0A0E2AZ79</accession>
<dbReference type="EMBL" id="AHMY02000067">
    <property type="protein sequence ID" value="EKO13798.1"/>
    <property type="molecule type" value="Genomic_DNA"/>
</dbReference>
<proteinExistence type="predicted"/>
<dbReference type="AlphaFoldDB" id="A0A0E2AZ79"/>
<dbReference type="Proteomes" id="UP000006253">
    <property type="component" value="Unassembled WGS sequence"/>
</dbReference>
<reference evidence="1 2" key="1">
    <citation type="submission" date="2012-10" db="EMBL/GenBank/DDBJ databases">
        <authorList>
            <person name="Harkins D.M."/>
            <person name="Durkin A.S."/>
            <person name="Brinkac L.M."/>
            <person name="Selengut J.D."/>
            <person name="Sanka R."/>
            <person name="DePew J."/>
            <person name="Purushe J."/>
            <person name="Peacock S.J."/>
            <person name="Thaipadungpanit J."/>
            <person name="Wuthiekanun V.W."/>
            <person name="Day N.P."/>
            <person name="Vinetz J.M."/>
            <person name="Sutton G.G."/>
            <person name="Nelson W.C."/>
            <person name="Fouts D.E."/>
        </authorList>
    </citation>
    <scope>NUCLEOTIDE SEQUENCE [LARGE SCALE GENOMIC DNA]</scope>
    <source>
        <strain evidence="1 2">H1</strain>
    </source>
</reference>
<gene>
    <name evidence="1" type="ORF">LEP1GSC081_3017</name>
</gene>
<comment type="caution">
    <text evidence="1">The sequence shown here is derived from an EMBL/GenBank/DDBJ whole genome shotgun (WGS) entry which is preliminary data.</text>
</comment>